<dbReference type="Proteomes" id="UP001059041">
    <property type="component" value="Linkage Group LG24"/>
</dbReference>
<comment type="caution">
    <text evidence="2">The sequence shown here is derived from an EMBL/GenBank/DDBJ whole genome shotgun (WGS) entry which is preliminary data.</text>
</comment>
<sequence>MLSCLHDPESTCPGTTNTAPLENRGNSAYAHAHDRHKTDPITESGHCYRCRFHSLQWNPVADLIQMHSKGQTESPLAPHCQEITGSDGRLTLRSFPLSSQECEGV</sequence>
<evidence type="ECO:0000256" key="1">
    <source>
        <dbReference type="SAM" id="MobiDB-lite"/>
    </source>
</evidence>
<dbReference type="AlphaFoldDB" id="A0A9W7WBF5"/>
<reference evidence="2" key="1">
    <citation type="submission" date="2021-02" db="EMBL/GenBank/DDBJ databases">
        <title>Comparative genomics reveals that relaxation of natural selection precedes convergent phenotypic evolution of cavefish.</title>
        <authorList>
            <person name="Peng Z."/>
        </authorList>
    </citation>
    <scope>NUCLEOTIDE SEQUENCE</scope>
    <source>
        <tissue evidence="2">Muscle</tissue>
    </source>
</reference>
<proteinExistence type="predicted"/>
<gene>
    <name evidence="2" type="ORF">IRJ41_013482</name>
</gene>
<evidence type="ECO:0000313" key="2">
    <source>
        <dbReference type="EMBL" id="KAI7791898.1"/>
    </source>
</evidence>
<feature type="compositionally biased region" description="Polar residues" evidence="1">
    <location>
        <begin position="12"/>
        <end position="26"/>
    </location>
</feature>
<protein>
    <submittedName>
        <fullName evidence="2">Uncharacterized protein</fullName>
    </submittedName>
</protein>
<organism evidence="2 3">
    <name type="scientific">Triplophysa rosa</name>
    <name type="common">Cave loach</name>
    <dbReference type="NCBI Taxonomy" id="992332"/>
    <lineage>
        <taxon>Eukaryota</taxon>
        <taxon>Metazoa</taxon>
        <taxon>Chordata</taxon>
        <taxon>Craniata</taxon>
        <taxon>Vertebrata</taxon>
        <taxon>Euteleostomi</taxon>
        <taxon>Actinopterygii</taxon>
        <taxon>Neopterygii</taxon>
        <taxon>Teleostei</taxon>
        <taxon>Ostariophysi</taxon>
        <taxon>Cypriniformes</taxon>
        <taxon>Nemacheilidae</taxon>
        <taxon>Triplophysa</taxon>
    </lineage>
</organism>
<dbReference type="EMBL" id="JAFHDT010000024">
    <property type="protein sequence ID" value="KAI7791898.1"/>
    <property type="molecule type" value="Genomic_DNA"/>
</dbReference>
<name>A0A9W7WBF5_TRIRA</name>
<evidence type="ECO:0000313" key="3">
    <source>
        <dbReference type="Proteomes" id="UP001059041"/>
    </source>
</evidence>
<accession>A0A9W7WBF5</accession>
<keyword evidence="3" id="KW-1185">Reference proteome</keyword>
<feature type="region of interest" description="Disordered" evidence="1">
    <location>
        <begin position="1"/>
        <end position="37"/>
    </location>
</feature>